<comment type="caution">
    <text evidence="2">The sequence shown here is derived from an EMBL/GenBank/DDBJ whole genome shotgun (WGS) entry which is preliminary data.</text>
</comment>
<feature type="transmembrane region" description="Helical" evidence="1">
    <location>
        <begin position="37"/>
        <end position="58"/>
    </location>
</feature>
<accession>A0ABQ3VFK0</accession>
<dbReference type="EMBL" id="BNJJ01000005">
    <property type="protein sequence ID" value="GHO84251.1"/>
    <property type="molecule type" value="Genomic_DNA"/>
</dbReference>
<organism evidence="2 3">
    <name type="scientific">Dictyobacter formicarum</name>
    <dbReference type="NCBI Taxonomy" id="2778368"/>
    <lineage>
        <taxon>Bacteria</taxon>
        <taxon>Bacillati</taxon>
        <taxon>Chloroflexota</taxon>
        <taxon>Ktedonobacteria</taxon>
        <taxon>Ktedonobacterales</taxon>
        <taxon>Dictyobacteraceae</taxon>
        <taxon>Dictyobacter</taxon>
    </lineage>
</organism>
<dbReference type="Proteomes" id="UP000635565">
    <property type="component" value="Unassembled WGS sequence"/>
</dbReference>
<evidence type="ECO:0000256" key="1">
    <source>
        <dbReference type="SAM" id="Phobius"/>
    </source>
</evidence>
<keyword evidence="3" id="KW-1185">Reference proteome</keyword>
<gene>
    <name evidence="2" type="ORF">KSZ_22570</name>
</gene>
<keyword evidence="1" id="KW-0812">Transmembrane</keyword>
<protein>
    <submittedName>
        <fullName evidence="2">Uncharacterized protein</fullName>
    </submittedName>
</protein>
<proteinExistence type="predicted"/>
<feature type="transmembrane region" description="Helical" evidence="1">
    <location>
        <begin position="116"/>
        <end position="140"/>
    </location>
</feature>
<dbReference type="RefSeq" id="WP_201361878.1">
    <property type="nucleotide sequence ID" value="NZ_BNJJ01000005.1"/>
</dbReference>
<keyword evidence="1" id="KW-0472">Membrane</keyword>
<evidence type="ECO:0000313" key="2">
    <source>
        <dbReference type="EMBL" id="GHO84251.1"/>
    </source>
</evidence>
<sequence length="187" mass="20266">MQDVPPPPYVSPPGSPYPPQVNYQQKARAEGHITLKYGFIAGAIIAVITILIFLLFLIPGISDAVYKTFPQTIPGIYFSLANIITSLLVALLNAPVYFCMGLFASRRTGKLETAMLACLWALLCFLFADICTLIISFFIYLPLETASVIPLTLVDYGISLMVDLFLALVFGFGAAILGAVIGKPNAR</sequence>
<feature type="transmembrane region" description="Helical" evidence="1">
    <location>
        <begin position="160"/>
        <end position="181"/>
    </location>
</feature>
<name>A0ABQ3VFK0_9CHLR</name>
<keyword evidence="1" id="KW-1133">Transmembrane helix</keyword>
<reference evidence="2 3" key="1">
    <citation type="journal article" date="2021" name="Int. J. Syst. Evol. Microbiol.">
        <title>Reticulibacter mediterranei gen. nov., sp. nov., within the new family Reticulibacteraceae fam. nov., and Ktedonospora formicarum gen. nov., sp. nov., Ktedonobacter robiniae sp. nov., Dictyobacter formicarum sp. nov. and Dictyobacter arantiisoli sp. nov., belonging to the class Ktedonobacteria.</title>
        <authorList>
            <person name="Yabe S."/>
            <person name="Zheng Y."/>
            <person name="Wang C.M."/>
            <person name="Sakai Y."/>
            <person name="Abe K."/>
            <person name="Yokota A."/>
            <person name="Donadio S."/>
            <person name="Cavaletti L."/>
            <person name="Monciardini P."/>
        </authorList>
    </citation>
    <scope>NUCLEOTIDE SEQUENCE [LARGE SCALE GENOMIC DNA]</scope>
    <source>
        <strain evidence="2 3">SOSP1-9</strain>
    </source>
</reference>
<evidence type="ECO:0000313" key="3">
    <source>
        <dbReference type="Proteomes" id="UP000635565"/>
    </source>
</evidence>
<feature type="transmembrane region" description="Helical" evidence="1">
    <location>
        <begin position="78"/>
        <end position="104"/>
    </location>
</feature>